<dbReference type="AlphaFoldDB" id="A0AA86MWF3"/>
<evidence type="ECO:0000313" key="16">
    <source>
        <dbReference type="Proteomes" id="UP001179121"/>
    </source>
</evidence>
<dbReference type="GO" id="GO:0005524">
    <property type="term" value="F:ATP binding"/>
    <property type="evidence" value="ECO:0007669"/>
    <property type="project" value="UniProtKB-KW"/>
</dbReference>
<keyword evidence="5" id="KW-0808">Transferase</keyword>
<evidence type="ECO:0000256" key="10">
    <source>
        <dbReference type="ARBA" id="ARBA00029409"/>
    </source>
</evidence>
<dbReference type="EC" id="2.7.6.3" evidence="3"/>
<dbReference type="GO" id="GO:0046656">
    <property type="term" value="P:folic acid biosynthetic process"/>
    <property type="evidence" value="ECO:0007669"/>
    <property type="project" value="UniProtKB-KW"/>
</dbReference>
<accession>A0AA86MWF3</accession>
<dbReference type="PROSITE" id="PS00794">
    <property type="entry name" value="HPPK"/>
    <property type="match status" value="1"/>
</dbReference>
<evidence type="ECO:0000256" key="5">
    <source>
        <dbReference type="ARBA" id="ARBA00022679"/>
    </source>
</evidence>
<evidence type="ECO:0000256" key="6">
    <source>
        <dbReference type="ARBA" id="ARBA00022741"/>
    </source>
</evidence>
<dbReference type="GO" id="GO:0016301">
    <property type="term" value="F:kinase activity"/>
    <property type="evidence" value="ECO:0007669"/>
    <property type="project" value="UniProtKB-KW"/>
</dbReference>
<evidence type="ECO:0000256" key="8">
    <source>
        <dbReference type="ARBA" id="ARBA00022840"/>
    </source>
</evidence>
<dbReference type="KEGG" id="nti:DNFV4_00802"/>
<organism evidence="15 16">
    <name type="scientific">Nitrospira tepida</name>
    <dbReference type="NCBI Taxonomy" id="2973512"/>
    <lineage>
        <taxon>Bacteria</taxon>
        <taxon>Pseudomonadati</taxon>
        <taxon>Nitrospirota</taxon>
        <taxon>Nitrospiria</taxon>
        <taxon>Nitrospirales</taxon>
        <taxon>Nitrospiraceae</taxon>
        <taxon>Nitrospira</taxon>
    </lineage>
</organism>
<evidence type="ECO:0000256" key="3">
    <source>
        <dbReference type="ARBA" id="ARBA00013253"/>
    </source>
</evidence>
<keyword evidence="7" id="KW-0418">Kinase</keyword>
<dbReference type="Proteomes" id="UP001179121">
    <property type="component" value="Chromosome"/>
</dbReference>
<dbReference type="NCBIfam" id="TIGR01498">
    <property type="entry name" value="folK"/>
    <property type="match status" value="1"/>
</dbReference>
<evidence type="ECO:0000256" key="2">
    <source>
        <dbReference type="ARBA" id="ARBA00005810"/>
    </source>
</evidence>
<sequence>MSRETVFIGFGSNVGDRVDYCSRAVTLLSLLPHSELTGLSSLYETEPIPDGGDPGSTWVLNGVVRLDTDITPRSLLNVCREIESALGRDQENRKGPRTIDLDILSYGTRTIDDGGLVIPHPRLHRRRFVLVPLAEVEPAWVHPVLGRSVTELLQALEDPAQVRKLDPQPSILNRMRPSCASSPSGRH</sequence>
<dbReference type="RefSeq" id="WP_289267364.1">
    <property type="nucleotide sequence ID" value="NZ_OX365700.1"/>
</dbReference>
<evidence type="ECO:0000256" key="11">
    <source>
        <dbReference type="ARBA" id="ARBA00029766"/>
    </source>
</evidence>
<evidence type="ECO:0000256" key="9">
    <source>
        <dbReference type="ARBA" id="ARBA00022909"/>
    </source>
</evidence>
<comment type="function">
    <text evidence="10">Catalyzes the transfer of pyrophosphate from adenosine triphosphate (ATP) to 6-hydroxymethyl-7,8-dihydropterin, an enzymatic step in folate biosynthesis pathway.</text>
</comment>
<evidence type="ECO:0000256" key="13">
    <source>
        <dbReference type="SAM" id="MobiDB-lite"/>
    </source>
</evidence>
<dbReference type="SUPFAM" id="SSF55083">
    <property type="entry name" value="6-hydroxymethyl-7,8-dihydropterin pyrophosphokinase, HPPK"/>
    <property type="match status" value="1"/>
</dbReference>
<dbReference type="Pfam" id="PF01288">
    <property type="entry name" value="HPPK"/>
    <property type="match status" value="1"/>
</dbReference>
<evidence type="ECO:0000256" key="4">
    <source>
        <dbReference type="ARBA" id="ARBA00016218"/>
    </source>
</evidence>
<dbReference type="PANTHER" id="PTHR43071:SF1">
    <property type="entry name" value="2-AMINO-4-HYDROXY-6-HYDROXYMETHYLDIHYDROPTERIDINE PYROPHOSPHOKINASE"/>
    <property type="match status" value="1"/>
</dbReference>
<keyword evidence="6" id="KW-0547">Nucleotide-binding</keyword>
<keyword evidence="8" id="KW-0067">ATP-binding</keyword>
<evidence type="ECO:0000313" key="15">
    <source>
        <dbReference type="EMBL" id="CAI4030374.1"/>
    </source>
</evidence>
<name>A0AA86MWF3_9BACT</name>
<dbReference type="Gene3D" id="3.30.70.560">
    <property type="entry name" value="7,8-Dihydro-6-hydroxymethylpterin-pyrophosphokinase HPPK"/>
    <property type="match status" value="1"/>
</dbReference>
<dbReference type="GO" id="GO:0003848">
    <property type="term" value="F:2-amino-4-hydroxy-6-hydroxymethyldihydropteridine diphosphokinase activity"/>
    <property type="evidence" value="ECO:0007669"/>
    <property type="project" value="UniProtKB-EC"/>
</dbReference>
<proteinExistence type="inferred from homology"/>
<comment type="similarity">
    <text evidence="2">Belongs to the HPPK family.</text>
</comment>
<evidence type="ECO:0000256" key="7">
    <source>
        <dbReference type="ARBA" id="ARBA00022777"/>
    </source>
</evidence>
<gene>
    <name evidence="15" type="ORF">DNFV4_00802</name>
</gene>
<dbReference type="PANTHER" id="PTHR43071">
    <property type="entry name" value="2-AMINO-4-HYDROXY-6-HYDROXYMETHYLDIHYDROPTERIDINE PYROPHOSPHOKINASE"/>
    <property type="match status" value="1"/>
</dbReference>
<keyword evidence="16" id="KW-1185">Reference proteome</keyword>
<dbReference type="InterPro" id="IPR000550">
    <property type="entry name" value="Hppk"/>
</dbReference>
<comment type="pathway">
    <text evidence="1">Cofactor biosynthesis; tetrahydrofolate biosynthesis; 2-amino-4-hydroxy-6-hydroxymethyl-7,8-dihydropteridine diphosphate from 7,8-dihydroneopterin triphosphate: step 4/4.</text>
</comment>
<protein>
    <recommendedName>
        <fullName evidence="4">2-amino-4-hydroxy-6-hydroxymethyldihydropteridine pyrophosphokinase</fullName>
        <ecNumber evidence="3">2.7.6.3</ecNumber>
    </recommendedName>
    <alternativeName>
        <fullName evidence="11">6-hydroxymethyl-7,8-dihydropterin pyrophosphokinase</fullName>
    </alternativeName>
    <alternativeName>
        <fullName evidence="12">7,8-dihydro-6-hydroxymethylpterin-pyrophosphokinase</fullName>
    </alternativeName>
</protein>
<keyword evidence="9" id="KW-0289">Folate biosynthesis</keyword>
<evidence type="ECO:0000256" key="12">
    <source>
        <dbReference type="ARBA" id="ARBA00033413"/>
    </source>
</evidence>
<feature type="domain" description="7,8-dihydro-6-hydroxymethylpterin-pyrophosphokinase" evidence="14">
    <location>
        <begin position="93"/>
        <end position="104"/>
    </location>
</feature>
<reference evidence="15" key="1">
    <citation type="submission" date="2022-10" db="EMBL/GenBank/DDBJ databases">
        <authorList>
            <person name="Koch H."/>
        </authorList>
    </citation>
    <scope>NUCLEOTIDE SEQUENCE</scope>
    <source>
        <strain evidence="15">DNF</strain>
    </source>
</reference>
<evidence type="ECO:0000259" key="14">
    <source>
        <dbReference type="PROSITE" id="PS00794"/>
    </source>
</evidence>
<dbReference type="InterPro" id="IPR035907">
    <property type="entry name" value="Hppk_sf"/>
</dbReference>
<feature type="region of interest" description="Disordered" evidence="13">
    <location>
        <begin position="167"/>
        <end position="187"/>
    </location>
</feature>
<dbReference type="CDD" id="cd00483">
    <property type="entry name" value="HPPK"/>
    <property type="match status" value="1"/>
</dbReference>
<dbReference type="EMBL" id="OX365700">
    <property type="protein sequence ID" value="CAI4030374.1"/>
    <property type="molecule type" value="Genomic_DNA"/>
</dbReference>
<evidence type="ECO:0000256" key="1">
    <source>
        <dbReference type="ARBA" id="ARBA00005051"/>
    </source>
</evidence>